<keyword evidence="7 9" id="KW-0503">Monooxygenase</keyword>
<keyword evidence="11" id="KW-0830">Ubiquinone</keyword>
<dbReference type="EC" id="1.14.99.60" evidence="9"/>
<dbReference type="GO" id="GO:0008682">
    <property type="term" value="F:3-demethoxyubiquinol 3-hydroxylase activity"/>
    <property type="evidence" value="ECO:0007669"/>
    <property type="project" value="UniProtKB-EC"/>
</dbReference>
<evidence type="ECO:0000256" key="6">
    <source>
        <dbReference type="ARBA" id="ARBA00023004"/>
    </source>
</evidence>
<dbReference type="NCBIfam" id="NF033656">
    <property type="entry name" value="DMQ_monoox_COQ7"/>
    <property type="match status" value="1"/>
</dbReference>
<comment type="subcellular location">
    <subcellularLocation>
        <location evidence="9">Cell membrane</location>
        <topology evidence="9">Peripheral membrane protein</topology>
    </subcellularLocation>
</comment>
<dbReference type="InterPro" id="IPR012347">
    <property type="entry name" value="Ferritin-like"/>
</dbReference>
<evidence type="ECO:0000256" key="5">
    <source>
        <dbReference type="ARBA" id="ARBA00023002"/>
    </source>
</evidence>
<comment type="catalytic activity">
    <reaction evidence="9">
        <text>a 5-methoxy-2-methyl-3-(all-trans-polyprenyl)benzene-1,4-diol + AH2 + O2 = a 3-demethylubiquinol + A + H2O</text>
        <dbReference type="Rhea" id="RHEA:50908"/>
        <dbReference type="Rhea" id="RHEA-COMP:10859"/>
        <dbReference type="Rhea" id="RHEA-COMP:10914"/>
        <dbReference type="ChEBI" id="CHEBI:13193"/>
        <dbReference type="ChEBI" id="CHEBI:15377"/>
        <dbReference type="ChEBI" id="CHEBI:15379"/>
        <dbReference type="ChEBI" id="CHEBI:17499"/>
        <dbReference type="ChEBI" id="CHEBI:84167"/>
        <dbReference type="ChEBI" id="CHEBI:84422"/>
        <dbReference type="EC" id="1.14.99.60"/>
    </reaction>
</comment>
<keyword evidence="8 9" id="KW-0472">Membrane</keyword>
<evidence type="ECO:0000256" key="3">
    <source>
        <dbReference type="ARBA" id="ARBA00022688"/>
    </source>
</evidence>
<protein>
    <recommendedName>
        <fullName evidence="9">3-demethoxyubiquinol 3-hydroxylase</fullName>
        <shortName evidence="9">DMQ hydroxylase</shortName>
        <ecNumber evidence="9">1.14.99.60</ecNumber>
    </recommendedName>
    <alternativeName>
        <fullName evidence="9">2-nonaprenyl-3-methyl-6-methoxy-1,4-benzoquinol hydroxylase</fullName>
    </alternativeName>
</protein>
<feature type="binding site" evidence="9">
    <location>
        <position position="99"/>
    </location>
    <ligand>
        <name>Fe cation</name>
        <dbReference type="ChEBI" id="CHEBI:24875"/>
        <label>2</label>
    </ligand>
</feature>
<feature type="binding site" evidence="9">
    <location>
        <position position="183"/>
    </location>
    <ligand>
        <name>Fe cation</name>
        <dbReference type="ChEBI" id="CHEBI:24875"/>
        <label>1</label>
    </ligand>
</feature>
<comment type="cofactor">
    <cofactor evidence="9">
        <name>Fe cation</name>
        <dbReference type="ChEBI" id="CHEBI:24875"/>
    </cofactor>
    <text evidence="9">Binds 2 iron ions per subunit.</text>
</comment>
<evidence type="ECO:0000256" key="2">
    <source>
        <dbReference type="ARBA" id="ARBA00022475"/>
    </source>
</evidence>
<dbReference type="GO" id="GO:0046872">
    <property type="term" value="F:metal ion binding"/>
    <property type="evidence" value="ECO:0007669"/>
    <property type="project" value="UniProtKB-KW"/>
</dbReference>
<dbReference type="EMBL" id="NQYH01000016">
    <property type="protein sequence ID" value="RIY39406.1"/>
    <property type="molecule type" value="Genomic_DNA"/>
</dbReference>
<evidence type="ECO:0000256" key="10">
    <source>
        <dbReference type="SAM" id="MobiDB-lite"/>
    </source>
</evidence>
<evidence type="ECO:0000256" key="4">
    <source>
        <dbReference type="ARBA" id="ARBA00022723"/>
    </source>
</evidence>
<dbReference type="SUPFAM" id="SSF47240">
    <property type="entry name" value="Ferritin-like"/>
    <property type="match status" value="1"/>
</dbReference>
<dbReference type="UniPathway" id="UPA00232"/>
<name>A0A3A1YPH9_9BURK</name>
<comment type="similarity">
    <text evidence="9">Belongs to the COQ7 family.</text>
</comment>
<comment type="caution">
    <text evidence="11">The sequence shown here is derived from an EMBL/GenBank/DDBJ whole genome shotgun (WGS) entry which is preliminary data.</text>
</comment>
<dbReference type="Gene3D" id="1.20.1260.10">
    <property type="match status" value="1"/>
</dbReference>
<feature type="binding site" evidence="9">
    <location>
        <position position="102"/>
    </location>
    <ligand>
        <name>Fe cation</name>
        <dbReference type="ChEBI" id="CHEBI:24875"/>
        <label>1</label>
    </ligand>
</feature>
<dbReference type="PANTHER" id="PTHR11237:SF4">
    <property type="entry name" value="5-DEMETHOXYUBIQUINONE HYDROXYLASE, MITOCHONDRIAL"/>
    <property type="match status" value="1"/>
</dbReference>
<keyword evidence="6 9" id="KW-0408">Iron</keyword>
<evidence type="ECO:0000313" key="12">
    <source>
        <dbReference type="Proteomes" id="UP000266206"/>
    </source>
</evidence>
<evidence type="ECO:0000256" key="8">
    <source>
        <dbReference type="ARBA" id="ARBA00023136"/>
    </source>
</evidence>
<dbReference type="InterPro" id="IPR011566">
    <property type="entry name" value="Ubq_synth_Coq7"/>
</dbReference>
<keyword evidence="2 9" id="KW-1003">Cell membrane</keyword>
<dbReference type="InterPro" id="IPR047809">
    <property type="entry name" value="COQ7_proteobact"/>
</dbReference>
<sequence length="220" mass="24226">MQAGQDVRRHFNPVDKGLIELGRALEVLSGVAHAVRPNPAGPPQADEAPLNDTDRRHSAGLMRVNHVGEVCAQALYRGQAYFCRDASTQAVLHAAAQEEVDHLAWCNDRLTQLNSHRSYLNPFWYAGSFALGALAGRAGTASNLGFMAETEAQVEQHLNRHLKALPADDGRSRAIVEQMRQDEIAHRHQAEAAGARKLPFPLRCAMKLMSKVMTTTAYRI</sequence>
<dbReference type="RefSeq" id="WP_119516894.1">
    <property type="nucleotide sequence ID" value="NZ_NQYH01000016.1"/>
</dbReference>
<feature type="region of interest" description="Disordered" evidence="10">
    <location>
        <begin position="34"/>
        <end position="53"/>
    </location>
</feature>
<evidence type="ECO:0000256" key="1">
    <source>
        <dbReference type="ARBA" id="ARBA00004749"/>
    </source>
</evidence>
<dbReference type="PANTHER" id="PTHR11237">
    <property type="entry name" value="COENZYME Q10 BIOSYNTHESIS PROTEIN 7"/>
    <property type="match status" value="1"/>
</dbReference>
<gene>
    <name evidence="9" type="primary">coq7</name>
    <name evidence="11" type="ORF">CJP73_14265</name>
</gene>
<dbReference type="InterPro" id="IPR009078">
    <property type="entry name" value="Ferritin-like_SF"/>
</dbReference>
<reference evidence="11 12" key="1">
    <citation type="submission" date="2017-08" db="EMBL/GenBank/DDBJ databases">
        <title>Pusillimonas indicus sp. nov., a member of the family Alcaligenaceae isolated from surface seawater.</title>
        <authorList>
            <person name="Li J."/>
        </authorList>
    </citation>
    <scope>NUCLEOTIDE SEQUENCE [LARGE SCALE GENOMIC DNA]</scope>
    <source>
        <strain evidence="11 12">L52-1-41</strain>
    </source>
</reference>
<feature type="binding site" evidence="9">
    <location>
        <position position="183"/>
    </location>
    <ligand>
        <name>Fe cation</name>
        <dbReference type="ChEBI" id="CHEBI:24875"/>
        <label>2</label>
    </ligand>
</feature>
<dbReference type="OrthoDB" id="5192789at2"/>
<dbReference type="Pfam" id="PF03232">
    <property type="entry name" value="COQ7"/>
    <property type="match status" value="1"/>
</dbReference>
<proteinExistence type="inferred from homology"/>
<evidence type="ECO:0000256" key="9">
    <source>
        <dbReference type="HAMAP-Rule" id="MF_01658"/>
    </source>
</evidence>
<feature type="binding site" evidence="9">
    <location>
        <position position="151"/>
    </location>
    <ligand>
        <name>Fe cation</name>
        <dbReference type="ChEBI" id="CHEBI:24875"/>
        <label>2</label>
    </ligand>
</feature>
<comment type="function">
    <text evidence="9">Catalyzes the hydroxylation of 2-nonaprenyl-3-methyl-6-methoxy-1,4-benzoquinol during ubiquinone biosynthesis.</text>
</comment>
<evidence type="ECO:0000256" key="7">
    <source>
        <dbReference type="ARBA" id="ARBA00023033"/>
    </source>
</evidence>
<keyword evidence="4 9" id="KW-0479">Metal-binding</keyword>
<keyword evidence="3 9" id="KW-0831">Ubiquinone biosynthesis</keyword>
<organism evidence="11 12">
    <name type="scientific">Neopusillimonas maritima</name>
    <dbReference type="NCBI Taxonomy" id="2026239"/>
    <lineage>
        <taxon>Bacteria</taxon>
        <taxon>Pseudomonadati</taxon>
        <taxon>Pseudomonadota</taxon>
        <taxon>Betaproteobacteria</taxon>
        <taxon>Burkholderiales</taxon>
        <taxon>Alcaligenaceae</taxon>
        <taxon>Neopusillimonas</taxon>
    </lineage>
</organism>
<dbReference type="HAMAP" id="MF_01658">
    <property type="entry name" value="COQ7"/>
    <property type="match status" value="1"/>
</dbReference>
<dbReference type="CDD" id="cd01042">
    <property type="entry name" value="DMQH"/>
    <property type="match status" value="1"/>
</dbReference>
<dbReference type="GO" id="GO:0006744">
    <property type="term" value="P:ubiquinone biosynthetic process"/>
    <property type="evidence" value="ECO:0007669"/>
    <property type="project" value="UniProtKB-UniRule"/>
</dbReference>
<comment type="pathway">
    <text evidence="1 9">Cofactor biosynthesis; ubiquinone biosynthesis.</text>
</comment>
<dbReference type="AlphaFoldDB" id="A0A3A1YPH9"/>
<feature type="binding site" evidence="9">
    <location>
        <position position="69"/>
    </location>
    <ligand>
        <name>Fe cation</name>
        <dbReference type="ChEBI" id="CHEBI:24875"/>
        <label>1</label>
    </ligand>
</feature>
<keyword evidence="5 9" id="KW-0560">Oxidoreductase</keyword>
<dbReference type="Proteomes" id="UP000266206">
    <property type="component" value="Unassembled WGS sequence"/>
</dbReference>
<evidence type="ECO:0000313" key="11">
    <source>
        <dbReference type="EMBL" id="RIY39406.1"/>
    </source>
</evidence>
<dbReference type="GO" id="GO:0005886">
    <property type="term" value="C:plasma membrane"/>
    <property type="evidence" value="ECO:0007669"/>
    <property type="project" value="UniProtKB-SubCell"/>
</dbReference>
<feature type="binding site" evidence="9">
    <location>
        <position position="186"/>
    </location>
    <ligand>
        <name>Fe cation</name>
        <dbReference type="ChEBI" id="CHEBI:24875"/>
        <label>2</label>
    </ligand>
</feature>
<accession>A0A3A1YPH9</accession>
<feature type="binding site" evidence="9">
    <location>
        <position position="99"/>
    </location>
    <ligand>
        <name>Fe cation</name>
        <dbReference type="ChEBI" id="CHEBI:24875"/>
        <label>1</label>
    </ligand>
</feature>